<evidence type="ECO:0000313" key="3">
    <source>
        <dbReference type="EMBL" id="KAF2650289.1"/>
    </source>
</evidence>
<dbReference type="AlphaFoldDB" id="A0A6A6SRF3"/>
<dbReference type="Proteomes" id="UP000799324">
    <property type="component" value="Unassembled WGS sequence"/>
</dbReference>
<reference evidence="3" key="1">
    <citation type="journal article" date="2020" name="Stud. Mycol.">
        <title>101 Dothideomycetes genomes: a test case for predicting lifestyles and emergence of pathogens.</title>
        <authorList>
            <person name="Haridas S."/>
            <person name="Albert R."/>
            <person name="Binder M."/>
            <person name="Bloem J."/>
            <person name="Labutti K."/>
            <person name="Salamov A."/>
            <person name="Andreopoulos B."/>
            <person name="Baker S."/>
            <person name="Barry K."/>
            <person name="Bills G."/>
            <person name="Bluhm B."/>
            <person name="Cannon C."/>
            <person name="Castanera R."/>
            <person name="Culley D."/>
            <person name="Daum C."/>
            <person name="Ezra D."/>
            <person name="Gonzalez J."/>
            <person name="Henrissat B."/>
            <person name="Kuo A."/>
            <person name="Liang C."/>
            <person name="Lipzen A."/>
            <person name="Lutzoni F."/>
            <person name="Magnuson J."/>
            <person name="Mondo S."/>
            <person name="Nolan M."/>
            <person name="Ohm R."/>
            <person name="Pangilinan J."/>
            <person name="Park H.-J."/>
            <person name="Ramirez L."/>
            <person name="Alfaro M."/>
            <person name="Sun H."/>
            <person name="Tritt A."/>
            <person name="Yoshinaga Y."/>
            <person name="Zwiers L.-H."/>
            <person name="Turgeon B."/>
            <person name="Goodwin S."/>
            <person name="Spatafora J."/>
            <person name="Crous P."/>
            <person name="Grigoriev I."/>
        </authorList>
    </citation>
    <scope>NUCLEOTIDE SEQUENCE</scope>
    <source>
        <strain evidence="3">CBS 122681</strain>
    </source>
</reference>
<name>A0A6A6SRF3_9PLEO</name>
<feature type="transmembrane region" description="Helical" evidence="1">
    <location>
        <begin position="296"/>
        <end position="321"/>
    </location>
</feature>
<dbReference type="Pfam" id="PF26616">
    <property type="entry name" value="CorA-like"/>
    <property type="match status" value="1"/>
</dbReference>
<sequence>MPHFLKIILGFGKKMSSRDENFMASYTHLSDPMKESELKEDGFEENLHRDTATSHICYNVRHFERHGRELDDPWSCRQSAIHQGYSFGTRQSRWIVVQPPVVFLSNLSKRRFNNTSHPLDLHIQYLNTATAEWREYLNHIAEKLKLLDEVVAIFKPYGEFGLDFSSKQQIHNLRRKLFYAQSILANTLDILKTIGSHEKTVARMIGLPPSVRDRFQREIQNLARELRNYMRTTRELLDFSDAIRLMYDDILRFYGQELAHNNGARLTQIAQADSTDTKTIVSLIDKTYQDSHMVRIVTVITLFYLPANLVMSFFSTTLVWFDNDDERGQTGSKVSVLRVHREMWIAVLTTVLLATGTILISSWWERRARVTDLERVC</sequence>
<dbReference type="OrthoDB" id="5396681at2759"/>
<evidence type="ECO:0000256" key="1">
    <source>
        <dbReference type="SAM" id="Phobius"/>
    </source>
</evidence>
<protein>
    <recommendedName>
        <fullName evidence="2">CorA-like transporter domain-containing protein</fullName>
    </recommendedName>
</protein>
<dbReference type="Gene3D" id="1.20.58.340">
    <property type="entry name" value="Magnesium transport protein CorA, transmembrane region"/>
    <property type="match status" value="1"/>
</dbReference>
<proteinExistence type="predicted"/>
<dbReference type="EMBL" id="MU004460">
    <property type="protein sequence ID" value="KAF2650289.1"/>
    <property type="molecule type" value="Genomic_DNA"/>
</dbReference>
<feature type="transmembrane region" description="Helical" evidence="1">
    <location>
        <begin position="343"/>
        <end position="364"/>
    </location>
</feature>
<gene>
    <name evidence="3" type="ORF">K491DRAFT_720887</name>
</gene>
<keyword evidence="4" id="KW-1185">Reference proteome</keyword>
<feature type="domain" description="CorA-like transporter" evidence="2">
    <location>
        <begin position="1"/>
        <end position="145"/>
    </location>
</feature>
<dbReference type="InterPro" id="IPR058257">
    <property type="entry name" value="CorA-like_dom"/>
</dbReference>
<keyword evidence="1" id="KW-0812">Transmembrane</keyword>
<organism evidence="3 4">
    <name type="scientific">Lophiostoma macrostomum CBS 122681</name>
    <dbReference type="NCBI Taxonomy" id="1314788"/>
    <lineage>
        <taxon>Eukaryota</taxon>
        <taxon>Fungi</taxon>
        <taxon>Dikarya</taxon>
        <taxon>Ascomycota</taxon>
        <taxon>Pezizomycotina</taxon>
        <taxon>Dothideomycetes</taxon>
        <taxon>Pleosporomycetidae</taxon>
        <taxon>Pleosporales</taxon>
        <taxon>Lophiostomataceae</taxon>
        <taxon>Lophiostoma</taxon>
    </lineage>
</organism>
<accession>A0A6A6SRF3</accession>
<keyword evidence="1" id="KW-0472">Membrane</keyword>
<keyword evidence="1" id="KW-1133">Transmembrane helix</keyword>
<evidence type="ECO:0000259" key="2">
    <source>
        <dbReference type="Pfam" id="PF26616"/>
    </source>
</evidence>
<evidence type="ECO:0000313" key="4">
    <source>
        <dbReference type="Proteomes" id="UP000799324"/>
    </source>
</evidence>